<name>A0A1E5LJY7_9BACI</name>
<sequence>MNHTFESYVYLMKNNLIKQMRSYSFLIIIGLSIFIGYACVPSSTAGYEVFYIGGVRGVYNSAWLGGMAAMLTTLLLWLFGFYMLRSQITEDQLLKVGQIIAATPISNFRYISGKAISNFLVLVVIESIMMIAFIIMQLIRGESYQLQLWDYFAPFLFIAIPSLLVLASLTVLFDVLPVLKGVIGNIVFFCFWIFFSVISIASPSSFWDLFGLDAIRSDMVSEAAIQYPFIAQSQEGGSFGYYPTEGQIATFIWQGVEWDSHLLTQRVIWVLIAMILTLLSSMIFSRFKEEKKKLLNKKLALFKSKNNFIVESAEKKGFKLSPVEKSRRIHLSRLIRAELRIMLKGNSIWWYLLVLGMITGSILIPFDKIQSWLPLLMVMPIVIWSQMGTREKTYFTRELILSSCPPIYKFAAVWISGIFITVLMSSGIFVQFLMQGQMTYFYSWLVGVFFIPTLSFALGLLSGSRKLFEVIYMLWWYMGPVNDLPYLDFLGVSTAHNNLYIILTVVFFITALMIQQVQTGSLSLGRTKGINKTDYSKGGYHEKAKQ</sequence>
<accession>A0A1E5LJY7</accession>
<feature type="transmembrane region" description="Helical" evidence="1">
    <location>
        <begin position="348"/>
        <end position="366"/>
    </location>
</feature>
<proteinExistence type="predicted"/>
<dbReference type="AlphaFoldDB" id="A0A1E5LJY7"/>
<comment type="caution">
    <text evidence="2">The sequence shown here is derived from an EMBL/GenBank/DDBJ whole genome shotgun (WGS) entry which is preliminary data.</text>
</comment>
<feature type="transmembrane region" description="Helical" evidence="1">
    <location>
        <begin position="440"/>
        <end position="460"/>
    </location>
</feature>
<feature type="transmembrane region" description="Helical" evidence="1">
    <location>
        <begin position="267"/>
        <end position="287"/>
    </location>
</feature>
<evidence type="ECO:0000313" key="3">
    <source>
        <dbReference type="Proteomes" id="UP000095209"/>
    </source>
</evidence>
<dbReference type="STRING" id="1305675.BFG57_08100"/>
<gene>
    <name evidence="2" type="ORF">BFG57_08100</name>
</gene>
<feature type="transmembrane region" description="Helical" evidence="1">
    <location>
        <begin position="410"/>
        <end position="434"/>
    </location>
</feature>
<keyword evidence="3" id="KW-1185">Reference proteome</keyword>
<keyword evidence="1" id="KW-1133">Transmembrane helix</keyword>
<protein>
    <submittedName>
        <fullName evidence="2">Uncharacterized protein</fullName>
    </submittedName>
</protein>
<feature type="transmembrane region" description="Helical" evidence="1">
    <location>
        <begin position="119"/>
        <end position="139"/>
    </location>
</feature>
<dbReference type="RefSeq" id="WP_069715560.1">
    <property type="nucleotide sequence ID" value="NZ_MJEH01000002.1"/>
</dbReference>
<feature type="transmembrane region" description="Helical" evidence="1">
    <location>
        <begin position="499"/>
        <end position="517"/>
    </location>
</feature>
<evidence type="ECO:0000256" key="1">
    <source>
        <dbReference type="SAM" id="Phobius"/>
    </source>
</evidence>
<feature type="transmembrane region" description="Helical" evidence="1">
    <location>
        <begin position="182"/>
        <end position="202"/>
    </location>
</feature>
<feature type="transmembrane region" description="Helical" evidence="1">
    <location>
        <begin position="23"/>
        <end position="43"/>
    </location>
</feature>
<dbReference type="EMBL" id="MJEH01000002">
    <property type="protein sequence ID" value="OEH94413.1"/>
    <property type="molecule type" value="Genomic_DNA"/>
</dbReference>
<keyword evidence="1" id="KW-0812">Transmembrane</keyword>
<feature type="transmembrane region" description="Helical" evidence="1">
    <location>
        <begin position="151"/>
        <end position="175"/>
    </location>
</feature>
<evidence type="ECO:0000313" key="2">
    <source>
        <dbReference type="EMBL" id="OEH94413.1"/>
    </source>
</evidence>
<dbReference type="Proteomes" id="UP000095209">
    <property type="component" value="Unassembled WGS sequence"/>
</dbReference>
<feature type="transmembrane region" description="Helical" evidence="1">
    <location>
        <begin position="63"/>
        <end position="84"/>
    </location>
</feature>
<organism evidence="2 3">
    <name type="scientific">Bacillus solimangrovi</name>
    <dbReference type="NCBI Taxonomy" id="1305675"/>
    <lineage>
        <taxon>Bacteria</taxon>
        <taxon>Bacillati</taxon>
        <taxon>Bacillota</taxon>
        <taxon>Bacilli</taxon>
        <taxon>Bacillales</taxon>
        <taxon>Bacillaceae</taxon>
        <taxon>Bacillus</taxon>
    </lineage>
</organism>
<keyword evidence="1" id="KW-0472">Membrane</keyword>
<reference evidence="2 3" key="1">
    <citation type="submission" date="2016-08" db="EMBL/GenBank/DDBJ databases">
        <title>Genome of Bacillus solimangrovi GH2-4.</title>
        <authorList>
            <person name="Lim S."/>
            <person name="Kim B.-C."/>
        </authorList>
    </citation>
    <scope>NUCLEOTIDE SEQUENCE [LARGE SCALE GENOMIC DNA]</scope>
    <source>
        <strain evidence="2 3">GH2-4</strain>
    </source>
</reference>